<accession>A0A6A3KDW5</accession>
<sequence length="218" mass="24528">MYTTIVISFLSRPPLGCSCILLLEQAAAARRTHRVSAIRRGIARIHFAGAELPSLVKKRSEPPSRHTWGNRQTCNLQKNRLDLGDATRVAARDWRVAIQSPRELHARDARSRLISQELAASQWKAAKVIFARPIRAPVHPSILHIESMIDRGPRGFQHGMARCNGRRRRKRVSRHPLPSANSNEAASLSRHPLPSANSNEAASLSPDRRQRRLHRNNA</sequence>
<dbReference type="EMBL" id="QXFU01000937">
    <property type="protein sequence ID" value="KAE9015680.1"/>
    <property type="molecule type" value="Genomic_DNA"/>
</dbReference>
<organism evidence="2 4">
    <name type="scientific">Phytophthora rubi</name>
    <dbReference type="NCBI Taxonomy" id="129364"/>
    <lineage>
        <taxon>Eukaryota</taxon>
        <taxon>Sar</taxon>
        <taxon>Stramenopiles</taxon>
        <taxon>Oomycota</taxon>
        <taxon>Peronosporomycetes</taxon>
        <taxon>Peronosporales</taxon>
        <taxon>Peronosporaceae</taxon>
        <taxon>Phytophthora</taxon>
    </lineage>
</organism>
<reference evidence="4 5" key="1">
    <citation type="submission" date="2018-09" db="EMBL/GenBank/DDBJ databases">
        <title>Genomic investigation of the strawberry pathogen Phytophthora fragariae indicates pathogenicity is determined by transcriptional variation in three key races.</title>
        <authorList>
            <person name="Adams T.M."/>
            <person name="Armitage A.D."/>
            <person name="Sobczyk M.K."/>
            <person name="Bates H.J."/>
            <person name="Dunwell J.M."/>
            <person name="Nellist C.F."/>
            <person name="Harrison R.J."/>
        </authorList>
    </citation>
    <scope>NUCLEOTIDE SEQUENCE [LARGE SCALE GENOMIC DNA]</scope>
    <source>
        <strain evidence="2 4">SCRP249</strain>
        <strain evidence="3 5">SCRP324</strain>
    </source>
</reference>
<evidence type="ECO:0000313" key="5">
    <source>
        <dbReference type="Proteomes" id="UP000435112"/>
    </source>
</evidence>
<gene>
    <name evidence="2" type="ORF">PR001_g17392</name>
    <name evidence="3" type="ORF">PR002_g13856</name>
</gene>
<evidence type="ECO:0000313" key="3">
    <source>
        <dbReference type="EMBL" id="KAE9015680.1"/>
    </source>
</evidence>
<dbReference type="AlphaFoldDB" id="A0A6A3KDW5"/>
<dbReference type="EMBL" id="QXFV01001446">
    <property type="protein sequence ID" value="KAE9005660.1"/>
    <property type="molecule type" value="Genomic_DNA"/>
</dbReference>
<feature type="compositionally biased region" description="Basic residues" evidence="1">
    <location>
        <begin position="164"/>
        <end position="174"/>
    </location>
</feature>
<feature type="region of interest" description="Disordered" evidence="1">
    <location>
        <begin position="153"/>
        <end position="218"/>
    </location>
</feature>
<dbReference type="Proteomes" id="UP000435112">
    <property type="component" value="Unassembled WGS sequence"/>
</dbReference>
<name>A0A6A3KDW5_9STRA</name>
<feature type="compositionally biased region" description="Basic residues" evidence="1">
    <location>
        <begin position="209"/>
        <end position="218"/>
    </location>
</feature>
<evidence type="ECO:0000313" key="2">
    <source>
        <dbReference type="EMBL" id="KAE9005660.1"/>
    </source>
</evidence>
<evidence type="ECO:0000256" key="1">
    <source>
        <dbReference type="SAM" id="MobiDB-lite"/>
    </source>
</evidence>
<protein>
    <submittedName>
        <fullName evidence="2">Uncharacterized protein</fullName>
    </submittedName>
</protein>
<proteinExistence type="predicted"/>
<evidence type="ECO:0000313" key="4">
    <source>
        <dbReference type="Proteomes" id="UP000429607"/>
    </source>
</evidence>
<comment type="caution">
    <text evidence="2">The sequence shown here is derived from an EMBL/GenBank/DDBJ whole genome shotgun (WGS) entry which is preliminary data.</text>
</comment>
<dbReference type="Proteomes" id="UP000429607">
    <property type="component" value="Unassembled WGS sequence"/>
</dbReference>